<evidence type="ECO:0000256" key="4">
    <source>
        <dbReference type="ARBA" id="ARBA00022777"/>
    </source>
</evidence>
<keyword evidence="3" id="KW-0808">Transferase</keyword>
<dbReference type="Pfam" id="PF13426">
    <property type="entry name" value="PAS_9"/>
    <property type="match status" value="1"/>
</dbReference>
<dbReference type="PROSITE" id="PS50110">
    <property type="entry name" value="RESPONSE_REGULATORY"/>
    <property type="match status" value="1"/>
</dbReference>
<dbReference type="InterPro" id="IPR003594">
    <property type="entry name" value="HATPase_dom"/>
</dbReference>
<dbReference type="PROSITE" id="PS50112">
    <property type="entry name" value="PAS"/>
    <property type="match status" value="2"/>
</dbReference>
<feature type="domain" description="PAS" evidence="9">
    <location>
        <begin position="137"/>
        <end position="207"/>
    </location>
</feature>
<dbReference type="AlphaFoldDB" id="A0A8J8FE08"/>
<evidence type="ECO:0000259" key="9">
    <source>
        <dbReference type="PROSITE" id="PS50112"/>
    </source>
</evidence>
<keyword evidence="6" id="KW-0597">Phosphoprotein</keyword>
<dbReference type="SMART" id="SM00086">
    <property type="entry name" value="PAC"/>
    <property type="match status" value="2"/>
</dbReference>
<dbReference type="CDD" id="cd00156">
    <property type="entry name" value="REC"/>
    <property type="match status" value="1"/>
</dbReference>
<dbReference type="InterPro" id="IPR011006">
    <property type="entry name" value="CheY-like_superfamily"/>
</dbReference>
<dbReference type="InterPro" id="IPR005467">
    <property type="entry name" value="His_kinase_dom"/>
</dbReference>
<evidence type="ECO:0000259" key="8">
    <source>
        <dbReference type="PROSITE" id="PS50110"/>
    </source>
</evidence>
<evidence type="ECO:0000256" key="3">
    <source>
        <dbReference type="ARBA" id="ARBA00022679"/>
    </source>
</evidence>
<evidence type="ECO:0000256" key="6">
    <source>
        <dbReference type="PROSITE-ProRule" id="PRU00169"/>
    </source>
</evidence>
<dbReference type="CDD" id="cd00130">
    <property type="entry name" value="PAS"/>
    <property type="match status" value="2"/>
</dbReference>
<gene>
    <name evidence="11" type="ORF">GD597_05810</name>
</gene>
<dbReference type="SMART" id="SM00448">
    <property type="entry name" value="REC"/>
    <property type="match status" value="1"/>
</dbReference>
<dbReference type="SMART" id="SM00091">
    <property type="entry name" value="PAS"/>
    <property type="match status" value="2"/>
</dbReference>
<sequence>MLDKQIDILIVEDNPGDRLILSTYLKKTGLHIGELFIAEDLESAFAILSEQKPDIVFLDLFLPDSIGLDSFRRVANVNAFIPIVILTGLSDARLALEAIASGAQDYLIKGDFNEKILNKTIQYSIERKLAHLQLALSEKRFRALSENSYDGLTVLNKDLGIIEISPAGRKILGYSPDEVIAQFSIEVIHPEDQQLVNKSLNEILEDATIVRLIEYRFEMPDGSYKWLESSFHNLLHEPAVNAIVLNYREITERKKSESLLKESEERYRFLFEKNPMSIMIWDIATLQILEVNETMNFEYGYSKEELPGMGIMDICAAEEQKAFKQFADKFYTSADNLFTGIWQHRKKDGELMTMEIFFHKIYYRGRQCVLAMVKNITEKLFLEARLEEEKSNQQKQITEAIIKAQERERAEIGKELHDNVNQILSITNLYLHCAITGVGSKENFIADSKKNVMDAMKEIQKISRAITPPDISYLGLEPVIKSLTANLKSTNMYEIDLVLDFGEEEEINNNIKLTIYRIIQEQINNIIKHAEAKKINITLIKSDDNILELDIVDDGKGFEMGKTNYGIGITNIKNRVELYNGQMELISSPNAGCSLHVTFPL</sequence>
<feature type="domain" description="PAS" evidence="9">
    <location>
        <begin position="263"/>
        <end position="334"/>
    </location>
</feature>
<comment type="catalytic activity">
    <reaction evidence="1">
        <text>ATP + protein L-histidine = ADP + protein N-phospho-L-histidine.</text>
        <dbReference type="EC" id="2.7.13.3"/>
    </reaction>
</comment>
<feature type="modified residue" description="4-aspartylphosphate" evidence="6">
    <location>
        <position position="59"/>
    </location>
</feature>
<dbReference type="GO" id="GO:0000160">
    <property type="term" value="P:phosphorelay signal transduction system"/>
    <property type="evidence" value="ECO:0007669"/>
    <property type="project" value="UniProtKB-KW"/>
</dbReference>
<dbReference type="Gene3D" id="3.30.450.20">
    <property type="entry name" value="PAS domain"/>
    <property type="match status" value="2"/>
</dbReference>
<dbReference type="SUPFAM" id="SSF55785">
    <property type="entry name" value="PYP-like sensor domain (PAS domain)"/>
    <property type="match status" value="2"/>
</dbReference>
<keyword evidence="4" id="KW-0418">Kinase</keyword>
<dbReference type="Pfam" id="PF00072">
    <property type="entry name" value="Response_reg"/>
    <property type="match status" value="1"/>
</dbReference>
<organism evidence="11 12">
    <name type="scientific">Limnovirga soli</name>
    <dbReference type="NCBI Taxonomy" id="2656915"/>
    <lineage>
        <taxon>Bacteria</taxon>
        <taxon>Pseudomonadati</taxon>
        <taxon>Bacteroidota</taxon>
        <taxon>Chitinophagia</taxon>
        <taxon>Chitinophagales</taxon>
        <taxon>Chitinophagaceae</taxon>
        <taxon>Limnovirga</taxon>
    </lineage>
</organism>
<dbReference type="NCBIfam" id="TIGR00229">
    <property type="entry name" value="sensory_box"/>
    <property type="match status" value="2"/>
</dbReference>
<dbReference type="Gene3D" id="3.40.50.2300">
    <property type="match status" value="1"/>
</dbReference>
<dbReference type="InterPro" id="IPR036890">
    <property type="entry name" value="HATPase_C_sf"/>
</dbReference>
<dbReference type="InterPro" id="IPR013655">
    <property type="entry name" value="PAS_fold_3"/>
</dbReference>
<dbReference type="PROSITE" id="PS50109">
    <property type="entry name" value="HIS_KIN"/>
    <property type="match status" value="1"/>
</dbReference>
<dbReference type="EMBL" id="WHPF01000004">
    <property type="protein sequence ID" value="NNV54968.1"/>
    <property type="molecule type" value="Genomic_DNA"/>
</dbReference>
<reference evidence="11" key="1">
    <citation type="submission" date="2019-10" db="EMBL/GenBank/DDBJ databases">
        <title>Draft genome sequence of Panacibacter sp. KCS-6.</title>
        <authorList>
            <person name="Yim K.J."/>
        </authorList>
    </citation>
    <scope>NUCLEOTIDE SEQUENCE</scope>
    <source>
        <strain evidence="11">KCS-6</strain>
    </source>
</reference>
<feature type="domain" description="Histidine kinase" evidence="7">
    <location>
        <begin position="411"/>
        <end position="601"/>
    </location>
</feature>
<dbReference type="RefSeq" id="WP_171606900.1">
    <property type="nucleotide sequence ID" value="NZ_WHPF01000004.1"/>
</dbReference>
<dbReference type="InterPro" id="IPR001610">
    <property type="entry name" value="PAC"/>
</dbReference>
<evidence type="ECO:0000313" key="11">
    <source>
        <dbReference type="EMBL" id="NNV54968.1"/>
    </source>
</evidence>
<dbReference type="InterPro" id="IPR001789">
    <property type="entry name" value="Sig_transdc_resp-reg_receiver"/>
</dbReference>
<name>A0A8J8FE08_9BACT</name>
<dbReference type="Proteomes" id="UP000598971">
    <property type="component" value="Unassembled WGS sequence"/>
</dbReference>
<proteinExistence type="predicted"/>
<dbReference type="GO" id="GO:0004673">
    <property type="term" value="F:protein histidine kinase activity"/>
    <property type="evidence" value="ECO:0007669"/>
    <property type="project" value="UniProtKB-EC"/>
</dbReference>
<accession>A0A8J8FE08</accession>
<keyword evidence="5" id="KW-0902">Two-component regulatory system</keyword>
<dbReference type="PANTHER" id="PTHR24421">
    <property type="entry name" value="NITRATE/NITRITE SENSOR PROTEIN NARX-RELATED"/>
    <property type="match status" value="1"/>
</dbReference>
<dbReference type="InterPro" id="IPR000014">
    <property type="entry name" value="PAS"/>
</dbReference>
<dbReference type="SUPFAM" id="SSF52172">
    <property type="entry name" value="CheY-like"/>
    <property type="match status" value="1"/>
</dbReference>
<evidence type="ECO:0000256" key="5">
    <source>
        <dbReference type="ARBA" id="ARBA00023012"/>
    </source>
</evidence>
<comment type="caution">
    <text evidence="11">The sequence shown here is derived from an EMBL/GenBank/DDBJ whole genome shotgun (WGS) entry which is preliminary data.</text>
</comment>
<dbReference type="Gene3D" id="3.30.565.10">
    <property type="entry name" value="Histidine kinase-like ATPase, C-terminal domain"/>
    <property type="match status" value="1"/>
</dbReference>
<dbReference type="Pfam" id="PF08447">
    <property type="entry name" value="PAS_3"/>
    <property type="match status" value="1"/>
</dbReference>
<feature type="domain" description="PAC" evidence="10">
    <location>
        <begin position="211"/>
        <end position="262"/>
    </location>
</feature>
<keyword evidence="12" id="KW-1185">Reference proteome</keyword>
<evidence type="ECO:0000256" key="1">
    <source>
        <dbReference type="ARBA" id="ARBA00000085"/>
    </source>
</evidence>
<dbReference type="PANTHER" id="PTHR24421:SF10">
    <property type="entry name" value="NITRATE_NITRITE SENSOR PROTEIN NARQ"/>
    <property type="match status" value="1"/>
</dbReference>
<dbReference type="CDD" id="cd16917">
    <property type="entry name" value="HATPase_UhpB-NarQ-NarX-like"/>
    <property type="match status" value="1"/>
</dbReference>
<feature type="domain" description="Response regulatory" evidence="8">
    <location>
        <begin position="7"/>
        <end position="124"/>
    </location>
</feature>
<dbReference type="SUPFAM" id="SSF55874">
    <property type="entry name" value="ATPase domain of HSP90 chaperone/DNA topoisomerase II/histidine kinase"/>
    <property type="match status" value="1"/>
</dbReference>
<dbReference type="PROSITE" id="PS50113">
    <property type="entry name" value="PAC"/>
    <property type="match status" value="1"/>
</dbReference>
<evidence type="ECO:0000313" key="12">
    <source>
        <dbReference type="Proteomes" id="UP000598971"/>
    </source>
</evidence>
<evidence type="ECO:0000256" key="2">
    <source>
        <dbReference type="ARBA" id="ARBA00012438"/>
    </source>
</evidence>
<dbReference type="Gene3D" id="1.20.5.1930">
    <property type="match status" value="1"/>
</dbReference>
<dbReference type="InterPro" id="IPR050482">
    <property type="entry name" value="Sensor_HK_TwoCompSys"/>
</dbReference>
<dbReference type="InterPro" id="IPR035965">
    <property type="entry name" value="PAS-like_dom_sf"/>
</dbReference>
<dbReference type="EC" id="2.7.13.3" evidence="2"/>
<dbReference type="InterPro" id="IPR000700">
    <property type="entry name" value="PAS-assoc_C"/>
</dbReference>
<protein>
    <recommendedName>
        <fullName evidence="2">histidine kinase</fullName>
        <ecNumber evidence="2">2.7.13.3</ecNumber>
    </recommendedName>
</protein>
<dbReference type="Pfam" id="PF02518">
    <property type="entry name" value="HATPase_c"/>
    <property type="match status" value="1"/>
</dbReference>
<evidence type="ECO:0000259" key="10">
    <source>
        <dbReference type="PROSITE" id="PS50113"/>
    </source>
</evidence>
<evidence type="ECO:0000259" key="7">
    <source>
        <dbReference type="PROSITE" id="PS50109"/>
    </source>
</evidence>